<accession>A0A9W9YN14</accession>
<organism evidence="2 3">
    <name type="scientific">Desmophyllum pertusum</name>
    <dbReference type="NCBI Taxonomy" id="174260"/>
    <lineage>
        <taxon>Eukaryota</taxon>
        <taxon>Metazoa</taxon>
        <taxon>Cnidaria</taxon>
        <taxon>Anthozoa</taxon>
        <taxon>Hexacorallia</taxon>
        <taxon>Scleractinia</taxon>
        <taxon>Caryophylliina</taxon>
        <taxon>Caryophylliidae</taxon>
        <taxon>Desmophyllum</taxon>
    </lineage>
</organism>
<evidence type="ECO:0000256" key="1">
    <source>
        <dbReference type="SAM" id="MobiDB-lite"/>
    </source>
</evidence>
<dbReference type="AlphaFoldDB" id="A0A9W9YN14"/>
<proteinExistence type="predicted"/>
<evidence type="ECO:0000313" key="2">
    <source>
        <dbReference type="EMBL" id="KAJ7358909.1"/>
    </source>
</evidence>
<protein>
    <submittedName>
        <fullName evidence="2">Uncharacterized protein</fullName>
    </submittedName>
</protein>
<keyword evidence="3" id="KW-1185">Reference proteome</keyword>
<sequence length="162" mass="18622">YCMMTDCWMENPDERPNFTLIRERLEAMMQVDNPYLDFSVLDESRDYYNVPSFNSLMDESTDDELFDKDSDELLKDGSDDDISVGEGSPTEDSNSNEITPMKNPDIEPQIEHIDSSSVDVNKIEFNNSAFRGNDFHDLKDIKVNMDALEMAIYRPGNRGILL</sequence>
<gene>
    <name evidence="2" type="ORF">OS493_020747</name>
</gene>
<dbReference type="OrthoDB" id="5865257at2759"/>
<reference evidence="2" key="1">
    <citation type="submission" date="2023-01" db="EMBL/GenBank/DDBJ databases">
        <title>Genome assembly of the deep-sea coral Lophelia pertusa.</title>
        <authorList>
            <person name="Herrera S."/>
            <person name="Cordes E."/>
        </authorList>
    </citation>
    <scope>NUCLEOTIDE SEQUENCE</scope>
    <source>
        <strain evidence="2">USNM1676648</strain>
        <tissue evidence="2">Polyp</tissue>
    </source>
</reference>
<feature type="non-terminal residue" evidence="2">
    <location>
        <position position="1"/>
    </location>
</feature>
<evidence type="ECO:0000313" key="3">
    <source>
        <dbReference type="Proteomes" id="UP001163046"/>
    </source>
</evidence>
<dbReference type="EMBL" id="MU827314">
    <property type="protein sequence ID" value="KAJ7358909.1"/>
    <property type="molecule type" value="Genomic_DNA"/>
</dbReference>
<name>A0A9W9YN14_9CNID</name>
<comment type="caution">
    <text evidence="2">The sequence shown here is derived from an EMBL/GenBank/DDBJ whole genome shotgun (WGS) entry which is preliminary data.</text>
</comment>
<dbReference type="Proteomes" id="UP001163046">
    <property type="component" value="Unassembled WGS sequence"/>
</dbReference>
<feature type="region of interest" description="Disordered" evidence="1">
    <location>
        <begin position="70"/>
        <end position="107"/>
    </location>
</feature>